<dbReference type="PROSITE" id="PS50181">
    <property type="entry name" value="FBOX"/>
    <property type="match status" value="1"/>
</dbReference>
<organism evidence="3 4">
    <name type="scientific">Olea europaea subsp. europaea</name>
    <dbReference type="NCBI Taxonomy" id="158383"/>
    <lineage>
        <taxon>Eukaryota</taxon>
        <taxon>Viridiplantae</taxon>
        <taxon>Streptophyta</taxon>
        <taxon>Embryophyta</taxon>
        <taxon>Tracheophyta</taxon>
        <taxon>Spermatophyta</taxon>
        <taxon>Magnoliopsida</taxon>
        <taxon>eudicotyledons</taxon>
        <taxon>Gunneridae</taxon>
        <taxon>Pentapetalae</taxon>
        <taxon>asterids</taxon>
        <taxon>lamiids</taxon>
        <taxon>Lamiales</taxon>
        <taxon>Oleaceae</taxon>
        <taxon>Oleeae</taxon>
        <taxon>Olea</taxon>
    </lineage>
</organism>
<dbReference type="Pfam" id="PF08268">
    <property type="entry name" value="FBA_3"/>
    <property type="match status" value="1"/>
</dbReference>
<dbReference type="Gene3D" id="1.20.1280.50">
    <property type="match status" value="1"/>
</dbReference>
<dbReference type="Proteomes" id="UP000594638">
    <property type="component" value="Unassembled WGS sequence"/>
</dbReference>
<feature type="chain" id="PRO_5035831700" evidence="1">
    <location>
        <begin position="20"/>
        <end position="347"/>
    </location>
</feature>
<dbReference type="Gramene" id="OE9A010812T1">
    <property type="protein sequence ID" value="OE9A010812C1"/>
    <property type="gene ID" value="OE9A010812"/>
</dbReference>
<dbReference type="AlphaFoldDB" id="A0A8S0V571"/>
<dbReference type="PANTHER" id="PTHR31111">
    <property type="entry name" value="BNAA05G37150D PROTEIN-RELATED"/>
    <property type="match status" value="1"/>
</dbReference>
<evidence type="ECO:0000256" key="1">
    <source>
        <dbReference type="SAM" id="SignalP"/>
    </source>
</evidence>
<dbReference type="PANTHER" id="PTHR31111:SF125">
    <property type="entry name" value="F-BOX PROTEIN CPR30-LIKE"/>
    <property type="match status" value="1"/>
</dbReference>
<dbReference type="CDD" id="cd22157">
    <property type="entry name" value="F-box_AtFBW1-like"/>
    <property type="match status" value="1"/>
</dbReference>
<dbReference type="SUPFAM" id="SSF81383">
    <property type="entry name" value="F-box domain"/>
    <property type="match status" value="1"/>
</dbReference>
<evidence type="ECO:0000313" key="4">
    <source>
        <dbReference type="Proteomes" id="UP000594638"/>
    </source>
</evidence>
<keyword evidence="4" id="KW-1185">Reference proteome</keyword>
<evidence type="ECO:0000259" key="2">
    <source>
        <dbReference type="PROSITE" id="PS50181"/>
    </source>
</evidence>
<accession>A0A8S0V571</accession>
<sequence length="347" mass="41063">MRMMRGLFLPNHIICEILSWLPVKSLLRFKCVCKTWFNIIQDPEFITIHMVRAPCSWVYQSTYNENSCANFTFSTYWQGLVLERNNSTNAYRLRNPATRQILDLPCPPSHQNIIYINIFFIPKTSDLKLLNISCLQEEGDIHTKRYNILSINDLTWKYVDSTSCDPTKFQVRKLHAETKFYLFKLGLVGDSYFDCLDLENDRITRDIKIPRKLFLDWKNVHALNWKDGKLALACIDQKQQLNLWILEDDKKNKWAETKITISLTFLKDYPSMSSQNIIPWTVKENQIWWYHVTDDSQDIFVFDIESREVDFQTSPTTKKKILYIDKPSLTYIKGMHPETQKVKCSEK</sequence>
<gene>
    <name evidence="3" type="ORF">OLEA9_A010812</name>
</gene>
<dbReference type="NCBIfam" id="TIGR01640">
    <property type="entry name" value="F_box_assoc_1"/>
    <property type="match status" value="1"/>
</dbReference>
<name>A0A8S0V571_OLEEU</name>
<dbReference type="SMART" id="SM00256">
    <property type="entry name" value="FBOX"/>
    <property type="match status" value="1"/>
</dbReference>
<comment type="caution">
    <text evidence="3">The sequence shown here is derived from an EMBL/GenBank/DDBJ whole genome shotgun (WGS) entry which is preliminary data.</text>
</comment>
<protein>
    <submittedName>
        <fullName evidence="3">F-box At3g17265 isoform X2</fullName>
    </submittedName>
</protein>
<feature type="signal peptide" evidence="1">
    <location>
        <begin position="1"/>
        <end position="19"/>
    </location>
</feature>
<reference evidence="3 4" key="1">
    <citation type="submission" date="2019-12" db="EMBL/GenBank/DDBJ databases">
        <authorList>
            <person name="Alioto T."/>
            <person name="Alioto T."/>
            <person name="Gomez Garrido J."/>
        </authorList>
    </citation>
    <scope>NUCLEOTIDE SEQUENCE [LARGE SCALE GENOMIC DNA]</scope>
</reference>
<evidence type="ECO:0000313" key="3">
    <source>
        <dbReference type="EMBL" id="CAA3028553.1"/>
    </source>
</evidence>
<dbReference type="InterPro" id="IPR001810">
    <property type="entry name" value="F-box_dom"/>
</dbReference>
<feature type="domain" description="F-box" evidence="2">
    <location>
        <begin position="3"/>
        <end position="50"/>
    </location>
</feature>
<dbReference type="InterPro" id="IPR017451">
    <property type="entry name" value="F-box-assoc_interact_dom"/>
</dbReference>
<proteinExistence type="predicted"/>
<dbReference type="Pfam" id="PF00646">
    <property type="entry name" value="F-box"/>
    <property type="match status" value="1"/>
</dbReference>
<dbReference type="EMBL" id="CACTIH010009261">
    <property type="protein sequence ID" value="CAA3028553.1"/>
    <property type="molecule type" value="Genomic_DNA"/>
</dbReference>
<dbReference type="InterPro" id="IPR013187">
    <property type="entry name" value="F-box-assoc_dom_typ3"/>
</dbReference>
<keyword evidence="1" id="KW-0732">Signal</keyword>
<dbReference type="OrthoDB" id="1245528at2759"/>
<dbReference type="InterPro" id="IPR036047">
    <property type="entry name" value="F-box-like_dom_sf"/>
</dbReference>